<dbReference type="InParanoid" id="A0A2H3E8N9"/>
<evidence type="ECO:0000313" key="1">
    <source>
        <dbReference type="EMBL" id="PBL00083.1"/>
    </source>
</evidence>
<gene>
    <name evidence="1" type="ORF">ARMGADRAFT_1024146</name>
</gene>
<sequence>MWAIINNLWTSIGSAPNPILSARYPTKLVVQHLLRWIKEFLAYNMSFHQSAHRTELHLLMNVETANDALIKQVILFLDPNWFGQMMPFMCAEYARIRDINNYRKMRAFERVYEAEAGELGPEGIYSAVLMPVLKVTSNGSIVSDWEACLNGGMADEWESDKGEEEGVSAADLQVGHDFYSPELGELGYPQE</sequence>
<evidence type="ECO:0000313" key="2">
    <source>
        <dbReference type="Proteomes" id="UP000217790"/>
    </source>
</evidence>
<dbReference type="AlphaFoldDB" id="A0A2H3E8N9"/>
<keyword evidence="2" id="KW-1185">Reference proteome</keyword>
<dbReference type="Proteomes" id="UP000217790">
    <property type="component" value="Unassembled WGS sequence"/>
</dbReference>
<dbReference type="EMBL" id="KZ293646">
    <property type="protein sequence ID" value="PBL00083.1"/>
    <property type="molecule type" value="Genomic_DNA"/>
</dbReference>
<name>A0A2H3E8N9_ARMGA</name>
<accession>A0A2H3E8N9</accession>
<dbReference type="OrthoDB" id="2911172at2759"/>
<proteinExistence type="predicted"/>
<reference evidence="2" key="1">
    <citation type="journal article" date="2017" name="Nat. Ecol. Evol.">
        <title>Genome expansion and lineage-specific genetic innovations in the forest pathogenic fungi Armillaria.</title>
        <authorList>
            <person name="Sipos G."/>
            <person name="Prasanna A.N."/>
            <person name="Walter M.C."/>
            <person name="O'Connor E."/>
            <person name="Balint B."/>
            <person name="Krizsan K."/>
            <person name="Kiss B."/>
            <person name="Hess J."/>
            <person name="Varga T."/>
            <person name="Slot J."/>
            <person name="Riley R."/>
            <person name="Boka B."/>
            <person name="Rigling D."/>
            <person name="Barry K."/>
            <person name="Lee J."/>
            <person name="Mihaltcheva S."/>
            <person name="LaButti K."/>
            <person name="Lipzen A."/>
            <person name="Waldron R."/>
            <person name="Moloney N.M."/>
            <person name="Sperisen C."/>
            <person name="Kredics L."/>
            <person name="Vagvoelgyi C."/>
            <person name="Patrignani A."/>
            <person name="Fitzpatrick D."/>
            <person name="Nagy I."/>
            <person name="Doyle S."/>
            <person name="Anderson J.B."/>
            <person name="Grigoriev I.V."/>
            <person name="Gueldener U."/>
            <person name="Muensterkoetter M."/>
            <person name="Nagy L.G."/>
        </authorList>
    </citation>
    <scope>NUCLEOTIDE SEQUENCE [LARGE SCALE GENOMIC DNA]</scope>
    <source>
        <strain evidence="2">Ar21-2</strain>
    </source>
</reference>
<organism evidence="1 2">
    <name type="scientific">Armillaria gallica</name>
    <name type="common">Bulbous honey fungus</name>
    <name type="synonym">Armillaria bulbosa</name>
    <dbReference type="NCBI Taxonomy" id="47427"/>
    <lineage>
        <taxon>Eukaryota</taxon>
        <taxon>Fungi</taxon>
        <taxon>Dikarya</taxon>
        <taxon>Basidiomycota</taxon>
        <taxon>Agaricomycotina</taxon>
        <taxon>Agaricomycetes</taxon>
        <taxon>Agaricomycetidae</taxon>
        <taxon>Agaricales</taxon>
        <taxon>Marasmiineae</taxon>
        <taxon>Physalacriaceae</taxon>
        <taxon>Armillaria</taxon>
    </lineage>
</organism>
<protein>
    <submittedName>
        <fullName evidence="1">Uncharacterized protein</fullName>
    </submittedName>
</protein>